<reference evidence="1 2" key="1">
    <citation type="journal article" date="2017" name="Front. Microbiol.">
        <title>New Insights into the Diversity of the Genus Faecalibacterium.</title>
        <authorList>
            <person name="Benevides L."/>
            <person name="Burman S."/>
            <person name="Martin R."/>
            <person name="Robert V."/>
            <person name="Thomas M."/>
            <person name="Miquel S."/>
            <person name="Chain F."/>
            <person name="Sokol H."/>
            <person name="Bermudez-Humaran L.G."/>
            <person name="Morrison M."/>
            <person name="Langella P."/>
            <person name="Azevedo V.A."/>
            <person name="Chatel J.M."/>
            <person name="Soares S."/>
        </authorList>
    </citation>
    <scope>NUCLEOTIDE SEQUENCE [LARGE SCALE GENOMIC DNA]</scope>
    <source>
        <strain evidence="1 2">CNCM I 4575</strain>
    </source>
</reference>
<dbReference type="AlphaFoldDB" id="A0A2A7ARF1"/>
<sequence length="185" mass="20949">MTEQEKLHRAKHYIDSLANGVNPLDGTLIPEQDIVNNVKISRCLFFVSDVLRKQLDGHEPKKVSGKDKKQFYITEEEKLQYIPSKTPIPASGISYKVNEILDEKKMRKVSYRTITAWLVKVGLMEEEEISAGKCRKVPTASGIAMGITTEIRTGVRGEYPCVVYDENAQEFVIENLNTIMNPTDD</sequence>
<gene>
    <name evidence="1" type="ORF">CGS58_06430</name>
</gene>
<accession>A0A2A7ARF1</accession>
<evidence type="ECO:0000313" key="1">
    <source>
        <dbReference type="EMBL" id="PDX81706.1"/>
    </source>
</evidence>
<name>A0A2A7ARF1_9FIRM</name>
<comment type="caution">
    <text evidence="1">The sequence shown here is derived from an EMBL/GenBank/DDBJ whole genome shotgun (WGS) entry which is preliminary data.</text>
</comment>
<dbReference type="Proteomes" id="UP000220005">
    <property type="component" value="Unassembled WGS sequence"/>
</dbReference>
<proteinExistence type="predicted"/>
<dbReference type="RefSeq" id="WP_097839350.1">
    <property type="nucleotide sequence ID" value="NZ_NMTY01000012.1"/>
</dbReference>
<protein>
    <submittedName>
        <fullName evidence="1">Uncharacterized protein</fullName>
    </submittedName>
</protein>
<evidence type="ECO:0000313" key="2">
    <source>
        <dbReference type="Proteomes" id="UP000220005"/>
    </source>
</evidence>
<organism evidence="1 2">
    <name type="scientific">Faecalibacterium prausnitzii</name>
    <dbReference type="NCBI Taxonomy" id="853"/>
    <lineage>
        <taxon>Bacteria</taxon>
        <taxon>Bacillati</taxon>
        <taxon>Bacillota</taxon>
        <taxon>Clostridia</taxon>
        <taxon>Eubacteriales</taxon>
        <taxon>Oscillospiraceae</taxon>
        <taxon>Faecalibacterium</taxon>
    </lineage>
</organism>
<dbReference type="EMBL" id="NMTY01000012">
    <property type="protein sequence ID" value="PDX81706.1"/>
    <property type="molecule type" value="Genomic_DNA"/>
</dbReference>